<organism evidence="1 2">
    <name type="scientific">Nesidiocoris tenuis</name>
    <dbReference type="NCBI Taxonomy" id="355587"/>
    <lineage>
        <taxon>Eukaryota</taxon>
        <taxon>Metazoa</taxon>
        <taxon>Ecdysozoa</taxon>
        <taxon>Arthropoda</taxon>
        <taxon>Hexapoda</taxon>
        <taxon>Insecta</taxon>
        <taxon>Pterygota</taxon>
        <taxon>Neoptera</taxon>
        <taxon>Paraneoptera</taxon>
        <taxon>Hemiptera</taxon>
        <taxon>Heteroptera</taxon>
        <taxon>Panheteroptera</taxon>
        <taxon>Cimicomorpha</taxon>
        <taxon>Miridae</taxon>
        <taxon>Dicyphina</taxon>
        <taxon>Nesidiocoris</taxon>
    </lineage>
</organism>
<keyword evidence="2" id="KW-1185">Reference proteome</keyword>
<feature type="non-terminal residue" evidence="1">
    <location>
        <position position="89"/>
    </location>
</feature>
<protein>
    <submittedName>
        <fullName evidence="1">Uncharacterized protein</fullName>
    </submittedName>
</protein>
<sequence length="89" mass="9737">MSIFSAGCPISVFTQAAGTKKVILVGAEVSGSSRSGRVIPTIIVSLEKREKEIQNSSDDCNNAYFVKVGQFKIKRCVESRVFEPRGRLN</sequence>
<name>A0A6H5G6I3_9HEMI</name>
<dbReference type="EMBL" id="CADCXU010006582">
    <property type="protein sequence ID" value="CAA9998131.1"/>
    <property type="molecule type" value="Genomic_DNA"/>
</dbReference>
<proteinExistence type="predicted"/>
<accession>A0A6H5G6I3</accession>
<gene>
    <name evidence="1" type="ORF">NTEN_LOCUS4425</name>
</gene>
<dbReference type="AlphaFoldDB" id="A0A6H5G6I3"/>
<evidence type="ECO:0000313" key="1">
    <source>
        <dbReference type="EMBL" id="CAA9998131.1"/>
    </source>
</evidence>
<dbReference type="Proteomes" id="UP000479000">
    <property type="component" value="Unassembled WGS sequence"/>
</dbReference>
<reference evidence="1 2" key="1">
    <citation type="submission" date="2020-02" db="EMBL/GenBank/DDBJ databases">
        <authorList>
            <person name="Ferguson B K."/>
        </authorList>
    </citation>
    <scope>NUCLEOTIDE SEQUENCE [LARGE SCALE GENOMIC DNA]</scope>
</reference>
<evidence type="ECO:0000313" key="2">
    <source>
        <dbReference type="Proteomes" id="UP000479000"/>
    </source>
</evidence>